<evidence type="ECO:0000256" key="9">
    <source>
        <dbReference type="NCBIfam" id="TIGR00152"/>
    </source>
</evidence>
<dbReference type="GO" id="GO:0005524">
    <property type="term" value="F:ATP binding"/>
    <property type="evidence" value="ECO:0007669"/>
    <property type="project" value="UniProtKB-UniRule"/>
</dbReference>
<evidence type="ECO:0000256" key="4">
    <source>
        <dbReference type="ARBA" id="ARBA00022741"/>
    </source>
</evidence>
<feature type="binding site" evidence="8">
    <location>
        <begin position="12"/>
        <end position="17"/>
    </location>
    <ligand>
        <name>ATP</name>
        <dbReference type="ChEBI" id="CHEBI:30616"/>
    </ligand>
</feature>
<proteinExistence type="inferred from homology"/>
<dbReference type="RefSeq" id="WP_270598763.1">
    <property type="nucleotide sequence ID" value="NZ_JAQESC010000014.1"/>
</dbReference>
<dbReference type="Proteomes" id="UP001256711">
    <property type="component" value="Unassembled WGS sequence"/>
</dbReference>
<reference evidence="10" key="1">
    <citation type="submission" date="2023-03" db="EMBL/GenBank/DDBJ databases">
        <authorList>
            <person name="Shen W."/>
            <person name="Cai J."/>
        </authorList>
    </citation>
    <scope>NUCLEOTIDE SEQUENCE</scope>
    <source>
        <strain evidence="10">B226-2</strain>
    </source>
</reference>
<organism evidence="10 11">
    <name type="scientific">Enterococcus asini</name>
    <dbReference type="NCBI Taxonomy" id="57732"/>
    <lineage>
        <taxon>Bacteria</taxon>
        <taxon>Bacillati</taxon>
        <taxon>Bacillota</taxon>
        <taxon>Bacilli</taxon>
        <taxon>Lactobacillales</taxon>
        <taxon>Enterococcaceae</taxon>
        <taxon>Enterococcus</taxon>
    </lineage>
</organism>
<evidence type="ECO:0000313" key="11">
    <source>
        <dbReference type="Proteomes" id="UP001256711"/>
    </source>
</evidence>
<keyword evidence="3 8" id="KW-0808">Transferase</keyword>
<dbReference type="GO" id="GO:0004140">
    <property type="term" value="F:dephospho-CoA kinase activity"/>
    <property type="evidence" value="ECO:0007669"/>
    <property type="project" value="UniProtKB-UniRule"/>
</dbReference>
<dbReference type="Pfam" id="PF01121">
    <property type="entry name" value="CoaE"/>
    <property type="match status" value="1"/>
</dbReference>
<gene>
    <name evidence="8 10" type="primary">coaE</name>
    <name evidence="10" type="ORF">P7H43_09100</name>
</gene>
<dbReference type="EC" id="2.7.1.24" evidence="8 9"/>
<dbReference type="CDD" id="cd02022">
    <property type="entry name" value="DPCK"/>
    <property type="match status" value="1"/>
</dbReference>
<comment type="catalytic activity">
    <reaction evidence="8">
        <text>3'-dephospho-CoA + ATP = ADP + CoA + H(+)</text>
        <dbReference type="Rhea" id="RHEA:18245"/>
        <dbReference type="ChEBI" id="CHEBI:15378"/>
        <dbReference type="ChEBI" id="CHEBI:30616"/>
        <dbReference type="ChEBI" id="CHEBI:57287"/>
        <dbReference type="ChEBI" id="CHEBI:57328"/>
        <dbReference type="ChEBI" id="CHEBI:456216"/>
        <dbReference type="EC" id="2.7.1.24"/>
    </reaction>
</comment>
<evidence type="ECO:0000256" key="8">
    <source>
        <dbReference type="HAMAP-Rule" id="MF_00376"/>
    </source>
</evidence>
<dbReference type="HAMAP" id="MF_00376">
    <property type="entry name" value="Dephospho_CoA_kinase"/>
    <property type="match status" value="1"/>
</dbReference>
<keyword evidence="7 8" id="KW-0173">Coenzyme A biosynthesis</keyword>
<keyword evidence="4 8" id="KW-0547">Nucleotide-binding</keyword>
<dbReference type="PANTHER" id="PTHR10695">
    <property type="entry name" value="DEPHOSPHO-COA KINASE-RELATED"/>
    <property type="match status" value="1"/>
</dbReference>
<comment type="pathway">
    <text evidence="8">Cofactor biosynthesis; coenzyme A biosynthesis; CoA from (R)-pantothenate: step 5/5.</text>
</comment>
<evidence type="ECO:0000256" key="2">
    <source>
        <dbReference type="ARBA" id="ARBA00022490"/>
    </source>
</evidence>
<keyword evidence="2 8" id="KW-0963">Cytoplasm</keyword>
<dbReference type="InterPro" id="IPR027417">
    <property type="entry name" value="P-loop_NTPase"/>
</dbReference>
<comment type="subcellular location">
    <subcellularLocation>
        <location evidence="8">Cytoplasm</location>
    </subcellularLocation>
</comment>
<comment type="similarity">
    <text evidence="1 8">Belongs to the CoaE family.</text>
</comment>
<dbReference type="GO" id="GO:0015937">
    <property type="term" value="P:coenzyme A biosynthetic process"/>
    <property type="evidence" value="ECO:0007669"/>
    <property type="project" value="UniProtKB-UniRule"/>
</dbReference>
<name>A0AAW8TX83_9ENTE</name>
<accession>A0AAW8TX83</accession>
<dbReference type="NCBIfam" id="TIGR00152">
    <property type="entry name" value="dephospho-CoA kinase"/>
    <property type="match status" value="1"/>
</dbReference>
<dbReference type="GO" id="GO:0005737">
    <property type="term" value="C:cytoplasm"/>
    <property type="evidence" value="ECO:0007669"/>
    <property type="project" value="UniProtKB-SubCell"/>
</dbReference>
<protein>
    <recommendedName>
        <fullName evidence="8 9">Dephospho-CoA kinase</fullName>
        <ecNumber evidence="8 9">2.7.1.24</ecNumber>
    </recommendedName>
    <alternativeName>
        <fullName evidence="8">Dephosphocoenzyme A kinase</fullName>
    </alternativeName>
</protein>
<evidence type="ECO:0000256" key="1">
    <source>
        <dbReference type="ARBA" id="ARBA00009018"/>
    </source>
</evidence>
<dbReference type="FunFam" id="3.40.50.300:FF:000991">
    <property type="entry name" value="Dephospho-CoA kinase"/>
    <property type="match status" value="1"/>
</dbReference>
<evidence type="ECO:0000256" key="3">
    <source>
        <dbReference type="ARBA" id="ARBA00022679"/>
    </source>
</evidence>
<dbReference type="EMBL" id="JARQBJ010000004">
    <property type="protein sequence ID" value="MDT2810643.1"/>
    <property type="molecule type" value="Genomic_DNA"/>
</dbReference>
<keyword evidence="6 8" id="KW-0067">ATP-binding</keyword>
<evidence type="ECO:0000256" key="6">
    <source>
        <dbReference type="ARBA" id="ARBA00022840"/>
    </source>
</evidence>
<sequence>MAFILGVTGGIATGKSTVVDVFRKAGVPIVDGDLIAREIVEPGQPALKALVAAFGEEILTEDRLNRKKLGEIVFNDPAKRQLLDRLLDGYLRGAITDQIKEAAKTAPLVVADIPLLYEADYQQYMDQVAVVYIPKELQLTRLMQRDHLTKEAALQRMKSQLSIEEKRQKADFLFDNQGTREETRQQVLRWLAEKGFSQD</sequence>
<evidence type="ECO:0000256" key="7">
    <source>
        <dbReference type="ARBA" id="ARBA00022993"/>
    </source>
</evidence>
<dbReference type="InterPro" id="IPR001977">
    <property type="entry name" value="Depp_CoAkinase"/>
</dbReference>
<evidence type="ECO:0000256" key="5">
    <source>
        <dbReference type="ARBA" id="ARBA00022777"/>
    </source>
</evidence>
<dbReference type="AlphaFoldDB" id="A0AAW8TX83"/>
<dbReference type="Gene3D" id="3.40.50.300">
    <property type="entry name" value="P-loop containing nucleotide triphosphate hydrolases"/>
    <property type="match status" value="1"/>
</dbReference>
<dbReference type="PROSITE" id="PS51219">
    <property type="entry name" value="DPCK"/>
    <property type="match status" value="1"/>
</dbReference>
<evidence type="ECO:0000313" key="10">
    <source>
        <dbReference type="EMBL" id="MDT2810643.1"/>
    </source>
</evidence>
<dbReference type="PANTHER" id="PTHR10695:SF46">
    <property type="entry name" value="BIFUNCTIONAL COENZYME A SYNTHASE-RELATED"/>
    <property type="match status" value="1"/>
</dbReference>
<keyword evidence="5 8" id="KW-0418">Kinase</keyword>
<dbReference type="SUPFAM" id="SSF52540">
    <property type="entry name" value="P-loop containing nucleoside triphosphate hydrolases"/>
    <property type="match status" value="1"/>
</dbReference>
<comment type="function">
    <text evidence="8">Catalyzes the phosphorylation of the 3'-hydroxyl group of dephosphocoenzyme A to form coenzyme A.</text>
</comment>
<comment type="caution">
    <text evidence="10">The sequence shown here is derived from an EMBL/GenBank/DDBJ whole genome shotgun (WGS) entry which is preliminary data.</text>
</comment>